<keyword evidence="9" id="KW-0238">DNA-binding</keyword>
<evidence type="ECO:0000256" key="12">
    <source>
        <dbReference type="PIRSR" id="PIRSR602481-2"/>
    </source>
</evidence>
<feature type="binding site" evidence="12">
    <location>
        <position position="114"/>
    </location>
    <ligand>
        <name>Fe cation</name>
        <dbReference type="ChEBI" id="CHEBI:24875"/>
    </ligand>
</feature>
<dbReference type="RefSeq" id="WP_188894334.1">
    <property type="nucleotide sequence ID" value="NZ_BMMZ01000002.1"/>
</dbReference>
<comment type="subcellular location">
    <subcellularLocation>
        <location evidence="1">Cytoplasm</location>
    </subcellularLocation>
</comment>
<evidence type="ECO:0000256" key="2">
    <source>
        <dbReference type="ARBA" id="ARBA00007957"/>
    </source>
</evidence>
<keyword evidence="6 11" id="KW-0479">Metal-binding</keyword>
<name>A0A917W2P4_9ACTN</name>
<evidence type="ECO:0000256" key="10">
    <source>
        <dbReference type="ARBA" id="ARBA00023163"/>
    </source>
</evidence>
<dbReference type="PANTHER" id="PTHR33202:SF2">
    <property type="entry name" value="FERRIC UPTAKE REGULATION PROTEIN"/>
    <property type="match status" value="1"/>
</dbReference>
<dbReference type="GO" id="GO:0005829">
    <property type="term" value="C:cytosol"/>
    <property type="evidence" value="ECO:0007669"/>
    <property type="project" value="TreeGrafter"/>
</dbReference>
<dbReference type="InterPro" id="IPR036388">
    <property type="entry name" value="WH-like_DNA-bd_sf"/>
</dbReference>
<evidence type="ECO:0000256" key="9">
    <source>
        <dbReference type="ARBA" id="ARBA00023125"/>
    </source>
</evidence>
<evidence type="ECO:0000256" key="6">
    <source>
        <dbReference type="ARBA" id="ARBA00022723"/>
    </source>
</evidence>
<evidence type="ECO:0000256" key="1">
    <source>
        <dbReference type="ARBA" id="ARBA00004496"/>
    </source>
</evidence>
<dbReference type="Gene3D" id="3.30.1490.190">
    <property type="match status" value="1"/>
</dbReference>
<dbReference type="EMBL" id="BMMZ01000002">
    <property type="protein sequence ID" value="GGL56121.1"/>
    <property type="molecule type" value="Genomic_DNA"/>
</dbReference>
<dbReference type="InterPro" id="IPR036390">
    <property type="entry name" value="WH_DNA-bd_sf"/>
</dbReference>
<dbReference type="AlphaFoldDB" id="A0A917W2P4"/>
<reference evidence="14" key="2">
    <citation type="submission" date="2020-09" db="EMBL/GenBank/DDBJ databases">
        <authorList>
            <person name="Sun Q."/>
            <person name="Zhou Y."/>
        </authorList>
    </citation>
    <scope>NUCLEOTIDE SEQUENCE</scope>
    <source>
        <strain evidence="14">CGMCC 4.7306</strain>
    </source>
</reference>
<reference evidence="14" key="1">
    <citation type="journal article" date="2014" name="Int. J. Syst. Evol. Microbiol.">
        <title>Complete genome sequence of Corynebacterium casei LMG S-19264T (=DSM 44701T), isolated from a smear-ripened cheese.</title>
        <authorList>
            <consortium name="US DOE Joint Genome Institute (JGI-PGF)"/>
            <person name="Walter F."/>
            <person name="Albersmeier A."/>
            <person name="Kalinowski J."/>
            <person name="Ruckert C."/>
        </authorList>
    </citation>
    <scope>NUCLEOTIDE SEQUENCE</scope>
    <source>
        <strain evidence="14">CGMCC 4.7306</strain>
    </source>
</reference>
<dbReference type="InterPro" id="IPR043135">
    <property type="entry name" value="Fur_C"/>
</dbReference>
<dbReference type="GO" id="GO:1900376">
    <property type="term" value="P:regulation of secondary metabolite biosynthetic process"/>
    <property type="evidence" value="ECO:0007669"/>
    <property type="project" value="TreeGrafter"/>
</dbReference>
<evidence type="ECO:0000256" key="13">
    <source>
        <dbReference type="SAM" id="MobiDB-lite"/>
    </source>
</evidence>
<dbReference type="SUPFAM" id="SSF46785">
    <property type="entry name" value="Winged helix' DNA-binding domain"/>
    <property type="match status" value="1"/>
</dbReference>
<keyword evidence="15" id="KW-1185">Reference proteome</keyword>
<comment type="caution">
    <text evidence="14">The sequence shown here is derived from an EMBL/GenBank/DDBJ whole genome shotgun (WGS) entry which is preliminary data.</text>
</comment>
<dbReference type="GO" id="GO:0000976">
    <property type="term" value="F:transcription cis-regulatory region binding"/>
    <property type="evidence" value="ECO:0007669"/>
    <property type="project" value="TreeGrafter"/>
</dbReference>
<keyword evidence="4" id="KW-0963">Cytoplasm</keyword>
<dbReference type="CDD" id="cd07153">
    <property type="entry name" value="Fur_like"/>
    <property type="match status" value="1"/>
</dbReference>
<keyword evidence="12" id="KW-0408">Iron</keyword>
<gene>
    <name evidence="14" type="ORF">GCM10011575_13160</name>
</gene>
<keyword evidence="5" id="KW-0678">Repressor</keyword>
<dbReference type="PANTHER" id="PTHR33202">
    <property type="entry name" value="ZINC UPTAKE REGULATION PROTEIN"/>
    <property type="match status" value="1"/>
</dbReference>
<dbReference type="InterPro" id="IPR002481">
    <property type="entry name" value="FUR"/>
</dbReference>
<comment type="subunit">
    <text evidence="3">Homodimer.</text>
</comment>
<evidence type="ECO:0000313" key="14">
    <source>
        <dbReference type="EMBL" id="GGL56121.1"/>
    </source>
</evidence>
<evidence type="ECO:0000256" key="4">
    <source>
        <dbReference type="ARBA" id="ARBA00022490"/>
    </source>
</evidence>
<feature type="region of interest" description="Disordered" evidence="13">
    <location>
        <begin position="1"/>
        <end position="22"/>
    </location>
</feature>
<comment type="similarity">
    <text evidence="2">Belongs to the Fur family.</text>
</comment>
<dbReference type="GO" id="GO:0008270">
    <property type="term" value="F:zinc ion binding"/>
    <property type="evidence" value="ECO:0007669"/>
    <property type="project" value="TreeGrafter"/>
</dbReference>
<organism evidence="14 15">
    <name type="scientific">Microlunatus endophyticus</name>
    <dbReference type="NCBI Taxonomy" id="1716077"/>
    <lineage>
        <taxon>Bacteria</taxon>
        <taxon>Bacillati</taxon>
        <taxon>Actinomycetota</taxon>
        <taxon>Actinomycetes</taxon>
        <taxon>Propionibacteriales</taxon>
        <taxon>Propionibacteriaceae</taxon>
        <taxon>Microlunatus</taxon>
    </lineage>
</organism>
<comment type="cofactor">
    <cofactor evidence="12">
        <name>Mn(2+)</name>
        <dbReference type="ChEBI" id="CHEBI:29035"/>
    </cofactor>
    <cofactor evidence="12">
        <name>Fe(2+)</name>
        <dbReference type="ChEBI" id="CHEBI:29033"/>
    </cofactor>
    <text evidence="12">Binds 1 Mn(2+) or Fe(2+) ion per subunit.</text>
</comment>
<sequence length="147" mass="16472">MPIDDGTGLPGRARKHRATTQGRTIRSILERQDRFLSAQDLYARLRTEGHRIGLSTVYRHLQSWAEDGTLDTIHRSDGEATYRFCGDPGTRGHHHHLVCRRCGQAAEVEGRAVERWADQTAQQLGYTDVDHTVEIFGICATCTAETA</sequence>
<dbReference type="Gene3D" id="1.10.10.10">
    <property type="entry name" value="Winged helix-like DNA-binding domain superfamily/Winged helix DNA-binding domain"/>
    <property type="match status" value="1"/>
</dbReference>
<keyword evidence="7 11" id="KW-0862">Zinc</keyword>
<feature type="binding site" evidence="12">
    <location>
        <position position="131"/>
    </location>
    <ligand>
        <name>Fe cation</name>
        <dbReference type="ChEBI" id="CHEBI:24875"/>
    </ligand>
</feature>
<evidence type="ECO:0000256" key="7">
    <source>
        <dbReference type="ARBA" id="ARBA00022833"/>
    </source>
</evidence>
<evidence type="ECO:0000256" key="8">
    <source>
        <dbReference type="ARBA" id="ARBA00023015"/>
    </source>
</evidence>
<feature type="binding site" evidence="11">
    <location>
        <position position="102"/>
    </location>
    <ligand>
        <name>Zn(2+)</name>
        <dbReference type="ChEBI" id="CHEBI:29105"/>
    </ligand>
</feature>
<dbReference type="Pfam" id="PF01475">
    <property type="entry name" value="FUR"/>
    <property type="match status" value="1"/>
</dbReference>
<dbReference type="GO" id="GO:0003700">
    <property type="term" value="F:DNA-binding transcription factor activity"/>
    <property type="evidence" value="ECO:0007669"/>
    <property type="project" value="InterPro"/>
</dbReference>
<proteinExistence type="inferred from homology"/>
<feature type="binding site" evidence="11">
    <location>
        <position position="142"/>
    </location>
    <ligand>
        <name>Zn(2+)</name>
        <dbReference type="ChEBI" id="CHEBI:29105"/>
    </ligand>
</feature>
<feature type="binding site" evidence="11">
    <location>
        <position position="99"/>
    </location>
    <ligand>
        <name>Zn(2+)</name>
        <dbReference type="ChEBI" id="CHEBI:29105"/>
    </ligand>
</feature>
<accession>A0A917W2P4</accession>
<evidence type="ECO:0000256" key="3">
    <source>
        <dbReference type="ARBA" id="ARBA00011738"/>
    </source>
</evidence>
<protein>
    <submittedName>
        <fullName evidence="14">Ferric uptake regulator FurB</fullName>
    </submittedName>
</protein>
<keyword evidence="8" id="KW-0805">Transcription regulation</keyword>
<dbReference type="Proteomes" id="UP000613840">
    <property type="component" value="Unassembled WGS sequence"/>
</dbReference>
<evidence type="ECO:0000313" key="15">
    <source>
        <dbReference type="Proteomes" id="UP000613840"/>
    </source>
</evidence>
<dbReference type="GO" id="GO:0045892">
    <property type="term" value="P:negative regulation of DNA-templated transcription"/>
    <property type="evidence" value="ECO:0007669"/>
    <property type="project" value="TreeGrafter"/>
</dbReference>
<keyword evidence="10" id="KW-0804">Transcription</keyword>
<feature type="binding site" evidence="12">
    <location>
        <position position="93"/>
    </location>
    <ligand>
        <name>Fe cation</name>
        <dbReference type="ChEBI" id="CHEBI:24875"/>
    </ligand>
</feature>
<comment type="cofactor">
    <cofactor evidence="11">
        <name>Zn(2+)</name>
        <dbReference type="ChEBI" id="CHEBI:29105"/>
    </cofactor>
    <text evidence="11">Binds 1 zinc ion per subunit.</text>
</comment>
<evidence type="ECO:0000256" key="5">
    <source>
        <dbReference type="ARBA" id="ARBA00022491"/>
    </source>
</evidence>
<evidence type="ECO:0000256" key="11">
    <source>
        <dbReference type="PIRSR" id="PIRSR602481-1"/>
    </source>
</evidence>
<feature type="binding site" evidence="11">
    <location>
        <position position="139"/>
    </location>
    <ligand>
        <name>Zn(2+)</name>
        <dbReference type="ChEBI" id="CHEBI:29105"/>
    </ligand>
</feature>